<dbReference type="PATRIC" id="fig|1230454.4.peg.28"/>
<dbReference type="EMBL" id="AOJI01000002">
    <property type="protein sequence ID" value="EMA70650.1"/>
    <property type="molecule type" value="Genomic_DNA"/>
</dbReference>
<dbReference type="Pfam" id="PF04007">
    <property type="entry name" value="DUF354"/>
    <property type="match status" value="1"/>
</dbReference>
<keyword evidence="2" id="KW-1185">Reference proteome</keyword>
<dbReference type="PANTHER" id="PTHR39662">
    <property type="entry name" value="DUF354 DOMAIN-CONTAINING PROTEIN-RELATED"/>
    <property type="match status" value="1"/>
</dbReference>
<gene>
    <name evidence="1" type="ORF">C461_00137</name>
</gene>
<name>M0PP55_9EURY</name>
<protein>
    <recommendedName>
        <fullName evidence="3">DUF354 domain-containing protein</fullName>
    </recommendedName>
</protein>
<dbReference type="PIRSF" id="PIRSF005357">
    <property type="entry name" value="UCP005357"/>
    <property type="match status" value="1"/>
</dbReference>
<dbReference type="OrthoDB" id="185087at2157"/>
<accession>M0PP55</accession>
<evidence type="ECO:0008006" key="3">
    <source>
        <dbReference type="Google" id="ProtNLM"/>
    </source>
</evidence>
<organism evidence="1 2">
    <name type="scientific">Halorubrum aidingense JCM 13560</name>
    <dbReference type="NCBI Taxonomy" id="1230454"/>
    <lineage>
        <taxon>Archaea</taxon>
        <taxon>Methanobacteriati</taxon>
        <taxon>Methanobacteriota</taxon>
        <taxon>Stenosarchaea group</taxon>
        <taxon>Halobacteria</taxon>
        <taxon>Halobacteriales</taxon>
        <taxon>Haloferacaceae</taxon>
        <taxon>Halorubrum</taxon>
    </lineage>
</organism>
<dbReference type="SUPFAM" id="SSF53756">
    <property type="entry name" value="UDP-Glycosyltransferase/glycogen phosphorylase"/>
    <property type="match status" value="1"/>
</dbReference>
<evidence type="ECO:0000313" key="1">
    <source>
        <dbReference type="EMBL" id="EMA70650.1"/>
    </source>
</evidence>
<dbReference type="RefSeq" id="WP_007997542.1">
    <property type="nucleotide sequence ID" value="NZ_AOJI01000002.1"/>
</dbReference>
<comment type="caution">
    <text evidence="1">The sequence shown here is derived from an EMBL/GenBank/DDBJ whole genome shotgun (WGS) entry which is preliminary data.</text>
</comment>
<dbReference type="Proteomes" id="UP000011575">
    <property type="component" value="Unassembled WGS sequence"/>
</dbReference>
<sequence>MRVLVDVSHPAHVHLFRHAIEQLRDDGHEVGVVSREKDVTTELLDAYDVSHVPISRKKSGAAALPREWLWRELRLLRTVRSFDPDVIVSRLNPAAAHVGHLLDVPNVVFHDTEAAGLLDRVTTPFATVVCTPDEFGRDVGESQQRYAGFHELAYLHPARFEADPDRLREAGVEPDDPYAVVRLVGMDAHHDAGKHGLSESAVRSLVDGLGTHGDVYVTSEEPLPSDLAAHEPPVAAHEMHQLLAFADVYAGDSATMATEAGVLGTPSVRYDPIGAGMGNFAALAEYGLVVSTDDEDEAVERALALAADGGASARWRRRRRELLADKIDVTAYLTEVVTEVGDS</sequence>
<dbReference type="STRING" id="1230454.C461_00137"/>
<proteinExistence type="predicted"/>
<evidence type="ECO:0000313" key="2">
    <source>
        <dbReference type="Proteomes" id="UP000011575"/>
    </source>
</evidence>
<dbReference type="AlphaFoldDB" id="M0PP55"/>
<reference evidence="1 2" key="1">
    <citation type="journal article" date="2014" name="PLoS Genet.">
        <title>Phylogenetically driven sequencing of extremely halophilic archaea reveals strategies for static and dynamic osmo-response.</title>
        <authorList>
            <person name="Becker E.A."/>
            <person name="Seitzer P.M."/>
            <person name="Tritt A."/>
            <person name="Larsen D."/>
            <person name="Krusor M."/>
            <person name="Yao A.I."/>
            <person name="Wu D."/>
            <person name="Madern D."/>
            <person name="Eisen J.A."/>
            <person name="Darling A.E."/>
            <person name="Facciotti M.T."/>
        </authorList>
    </citation>
    <scope>NUCLEOTIDE SEQUENCE [LARGE SCALE GENOMIC DNA]</scope>
    <source>
        <strain evidence="1 2">JCM 13560</strain>
    </source>
</reference>
<dbReference type="InterPro" id="IPR007152">
    <property type="entry name" value="DUF354"/>
</dbReference>
<dbReference type="PANTHER" id="PTHR39662:SF1">
    <property type="entry name" value="DUF354 DOMAIN-CONTAINING PROTEIN"/>
    <property type="match status" value="1"/>
</dbReference>